<sequence length="88" mass="9868">MWYAWWLAALYVGTWAVCSLGLGWAVLLSARVHCGKRSGGVEVVVREQVDRQGRWRKGLTPGTCLYCCTGQDELKKKILLSTALRRSP</sequence>
<keyword evidence="1" id="KW-0812">Transmembrane</keyword>
<dbReference type="EMBL" id="MU001674">
    <property type="protein sequence ID" value="KAF2460040.1"/>
    <property type="molecule type" value="Genomic_DNA"/>
</dbReference>
<accession>A0A6A6P7V3</accession>
<evidence type="ECO:0000313" key="2">
    <source>
        <dbReference type="EMBL" id="KAF2460040.1"/>
    </source>
</evidence>
<keyword evidence="1" id="KW-1133">Transmembrane helix</keyword>
<name>A0A6A6P7V3_9PEZI</name>
<keyword evidence="1" id="KW-0472">Membrane</keyword>
<evidence type="ECO:0000313" key="3">
    <source>
        <dbReference type="Proteomes" id="UP000799766"/>
    </source>
</evidence>
<proteinExistence type="predicted"/>
<evidence type="ECO:0000256" key="1">
    <source>
        <dbReference type="SAM" id="Phobius"/>
    </source>
</evidence>
<dbReference type="AlphaFoldDB" id="A0A6A6P7V3"/>
<keyword evidence="3" id="KW-1185">Reference proteome</keyword>
<feature type="transmembrane region" description="Helical" evidence="1">
    <location>
        <begin position="6"/>
        <end position="28"/>
    </location>
</feature>
<reference evidence="2" key="1">
    <citation type="journal article" date="2020" name="Stud. Mycol.">
        <title>101 Dothideomycetes genomes: a test case for predicting lifestyles and emergence of pathogens.</title>
        <authorList>
            <person name="Haridas S."/>
            <person name="Albert R."/>
            <person name="Binder M."/>
            <person name="Bloem J."/>
            <person name="Labutti K."/>
            <person name="Salamov A."/>
            <person name="Andreopoulos B."/>
            <person name="Baker S."/>
            <person name="Barry K."/>
            <person name="Bills G."/>
            <person name="Bluhm B."/>
            <person name="Cannon C."/>
            <person name="Castanera R."/>
            <person name="Culley D."/>
            <person name="Daum C."/>
            <person name="Ezra D."/>
            <person name="Gonzalez J."/>
            <person name="Henrissat B."/>
            <person name="Kuo A."/>
            <person name="Liang C."/>
            <person name="Lipzen A."/>
            <person name="Lutzoni F."/>
            <person name="Magnuson J."/>
            <person name="Mondo S."/>
            <person name="Nolan M."/>
            <person name="Ohm R."/>
            <person name="Pangilinan J."/>
            <person name="Park H.-J."/>
            <person name="Ramirez L."/>
            <person name="Alfaro M."/>
            <person name="Sun H."/>
            <person name="Tritt A."/>
            <person name="Yoshinaga Y."/>
            <person name="Zwiers L.-H."/>
            <person name="Turgeon B."/>
            <person name="Goodwin S."/>
            <person name="Spatafora J."/>
            <person name="Crous P."/>
            <person name="Grigoriev I."/>
        </authorList>
    </citation>
    <scope>NUCLEOTIDE SEQUENCE</scope>
    <source>
        <strain evidence="2">ATCC 16933</strain>
    </source>
</reference>
<dbReference type="Proteomes" id="UP000799766">
    <property type="component" value="Unassembled WGS sequence"/>
</dbReference>
<gene>
    <name evidence="2" type="ORF">BDY21DRAFT_337257</name>
</gene>
<organism evidence="2 3">
    <name type="scientific">Lineolata rhizophorae</name>
    <dbReference type="NCBI Taxonomy" id="578093"/>
    <lineage>
        <taxon>Eukaryota</taxon>
        <taxon>Fungi</taxon>
        <taxon>Dikarya</taxon>
        <taxon>Ascomycota</taxon>
        <taxon>Pezizomycotina</taxon>
        <taxon>Dothideomycetes</taxon>
        <taxon>Dothideomycetes incertae sedis</taxon>
        <taxon>Lineolatales</taxon>
        <taxon>Lineolataceae</taxon>
        <taxon>Lineolata</taxon>
    </lineage>
</organism>
<protein>
    <submittedName>
        <fullName evidence="2">Uncharacterized protein</fullName>
    </submittedName>
</protein>